<dbReference type="Proteomes" id="UP000180166">
    <property type="component" value="Chromosome"/>
</dbReference>
<organism evidence="2 3">
    <name type="scientific">Nocardia seriolae</name>
    <dbReference type="NCBI Taxonomy" id="37332"/>
    <lineage>
        <taxon>Bacteria</taxon>
        <taxon>Bacillati</taxon>
        <taxon>Actinomycetota</taxon>
        <taxon>Actinomycetes</taxon>
        <taxon>Mycobacteriales</taxon>
        <taxon>Nocardiaceae</taxon>
        <taxon>Nocardia</taxon>
    </lineage>
</organism>
<dbReference type="PANTHER" id="PTHR43842">
    <property type="entry name" value="PROPIONYL-COA CARBOXYLASE BETA CHAIN"/>
    <property type="match status" value="1"/>
</dbReference>
<dbReference type="KEGG" id="nsr:NS506_07086"/>
<feature type="domain" description="CoA carboxyltransferase N-terminal" evidence="1">
    <location>
        <begin position="1"/>
        <end position="96"/>
    </location>
</feature>
<sequence length="96" mass="10316">MVVISHDQTVYGGSVGVTSAQKFMRALQFAFDNACPVVTINDSGGARIQDAVGSIASFGDISRVLAEAYWSKGHATASSCSRQIRTFHWPQIGSHR</sequence>
<gene>
    <name evidence="2" type="ORF">NS506_07086</name>
</gene>
<protein>
    <submittedName>
        <fullName evidence="2">Propionyl-CoA carboxylase beta chain, mitochondrial</fullName>
    </submittedName>
</protein>
<dbReference type="SUPFAM" id="SSF52096">
    <property type="entry name" value="ClpP/crotonase"/>
    <property type="match status" value="1"/>
</dbReference>
<name>A0ABC8B3S4_9NOCA</name>
<dbReference type="InterPro" id="IPR011762">
    <property type="entry name" value="COA_CT_N"/>
</dbReference>
<dbReference type="InterPro" id="IPR034733">
    <property type="entry name" value="AcCoA_carboxyl_beta"/>
</dbReference>
<dbReference type="PANTHER" id="PTHR43842:SF2">
    <property type="entry name" value="PROPIONYL-COA CARBOXYLASE BETA CHAIN, MITOCHONDRIAL"/>
    <property type="match status" value="1"/>
</dbReference>
<dbReference type="InterPro" id="IPR051047">
    <property type="entry name" value="AccD/PCCB"/>
</dbReference>
<dbReference type="AlphaFoldDB" id="A0ABC8B3S4"/>
<dbReference type="Gene3D" id="3.90.226.10">
    <property type="entry name" value="2-enoyl-CoA Hydratase, Chain A, domain 1"/>
    <property type="match status" value="1"/>
</dbReference>
<evidence type="ECO:0000259" key="1">
    <source>
        <dbReference type="PROSITE" id="PS50980"/>
    </source>
</evidence>
<dbReference type="EMBL" id="CP017839">
    <property type="protein sequence ID" value="APB01111.1"/>
    <property type="molecule type" value="Genomic_DNA"/>
</dbReference>
<evidence type="ECO:0000313" key="2">
    <source>
        <dbReference type="EMBL" id="APB01111.1"/>
    </source>
</evidence>
<dbReference type="InterPro" id="IPR029045">
    <property type="entry name" value="ClpP/crotonase-like_dom_sf"/>
</dbReference>
<dbReference type="PROSITE" id="PS50980">
    <property type="entry name" value="COA_CT_NTER"/>
    <property type="match status" value="1"/>
</dbReference>
<evidence type="ECO:0000313" key="3">
    <source>
        <dbReference type="Proteomes" id="UP000180166"/>
    </source>
</evidence>
<reference evidence="2 3" key="1">
    <citation type="submission" date="2016-10" db="EMBL/GenBank/DDBJ databases">
        <title>Genome sequence of Nocardia seriolae strain EM150506, isolated from Anguila japonica.</title>
        <authorList>
            <person name="Han H.-J."/>
        </authorList>
    </citation>
    <scope>NUCLEOTIDE SEQUENCE [LARGE SCALE GENOMIC DNA]</scope>
    <source>
        <strain evidence="2 3">EM150506</strain>
    </source>
</reference>
<proteinExistence type="predicted"/>
<dbReference type="Pfam" id="PF01039">
    <property type="entry name" value="Carboxyl_trans"/>
    <property type="match status" value="1"/>
</dbReference>
<accession>A0ABC8B3S4</accession>